<comment type="caution">
    <text evidence="1">The sequence shown here is derived from an EMBL/GenBank/DDBJ whole genome shotgun (WGS) entry which is preliminary data.</text>
</comment>
<name>A0A511XDH1_9PROT</name>
<organism evidence="1 2">
    <name type="scientific">Acetobacter nitrogenifigens DSM 23921 = NBRC 105050</name>
    <dbReference type="NCBI Taxonomy" id="1120919"/>
    <lineage>
        <taxon>Bacteria</taxon>
        <taxon>Pseudomonadati</taxon>
        <taxon>Pseudomonadota</taxon>
        <taxon>Alphaproteobacteria</taxon>
        <taxon>Acetobacterales</taxon>
        <taxon>Acetobacteraceae</taxon>
        <taxon>Acetobacter</taxon>
    </lineage>
</organism>
<dbReference type="EMBL" id="BJYF01000023">
    <property type="protein sequence ID" value="GEN61004.1"/>
    <property type="molecule type" value="Genomic_DNA"/>
</dbReference>
<dbReference type="AlphaFoldDB" id="A0A511XDH1"/>
<evidence type="ECO:0000313" key="1">
    <source>
        <dbReference type="EMBL" id="GEN61004.1"/>
    </source>
</evidence>
<proteinExistence type="predicted"/>
<gene>
    <name evidence="1" type="ORF">ANI02nite_28880</name>
</gene>
<evidence type="ECO:0000313" key="2">
    <source>
        <dbReference type="Proteomes" id="UP000321635"/>
    </source>
</evidence>
<keyword evidence="2" id="KW-1185">Reference proteome</keyword>
<accession>A0A511XDH1</accession>
<dbReference type="STRING" id="1120919.GCA_000429165_03011"/>
<dbReference type="RefSeq" id="WP_026398583.1">
    <property type="nucleotide sequence ID" value="NZ_AUBI01000014.1"/>
</dbReference>
<reference evidence="1 2" key="1">
    <citation type="submission" date="2019-07" db="EMBL/GenBank/DDBJ databases">
        <title>Whole genome shotgun sequence of Acetobacter nitrogenifigens NBRC 105050.</title>
        <authorList>
            <person name="Hosoyama A."/>
            <person name="Uohara A."/>
            <person name="Ohji S."/>
            <person name="Ichikawa N."/>
        </authorList>
    </citation>
    <scope>NUCLEOTIDE SEQUENCE [LARGE SCALE GENOMIC DNA]</scope>
    <source>
        <strain evidence="1 2">NBRC 105050</strain>
    </source>
</reference>
<dbReference type="Proteomes" id="UP000321635">
    <property type="component" value="Unassembled WGS sequence"/>
</dbReference>
<sequence length="86" mass="9756">MKHATKDTLIGAEPLLQRIRRAGLKEKSLGVFYRKSKPFLHFHEDPKGLFADLVRGADFDRYPVNTPEEQERLIAVIDGETPPDPA</sequence>
<protein>
    <submittedName>
        <fullName evidence="1">Uncharacterized protein</fullName>
    </submittedName>
</protein>